<dbReference type="OrthoDB" id="8954335at2759"/>
<keyword evidence="1" id="KW-0175">Coiled coil</keyword>
<gene>
    <name evidence="3" type="ORF">O9G_004350</name>
    <name evidence="4" type="ORF">ROZALSC1DRAFT_28448</name>
</gene>
<dbReference type="EMBL" id="KE560898">
    <property type="protein sequence ID" value="EPZ35000.1"/>
    <property type="molecule type" value="Genomic_DNA"/>
</dbReference>
<reference evidence="3 5" key="1">
    <citation type="journal article" date="2013" name="Curr. Biol.">
        <title>Shared signatures of parasitism and phylogenomics unite Cryptomycota and microsporidia.</title>
        <authorList>
            <person name="James T.Y."/>
            <person name="Pelin A."/>
            <person name="Bonen L."/>
            <person name="Ahrendt S."/>
            <person name="Sain D."/>
            <person name="Corradi N."/>
            <person name="Stajich J.E."/>
        </authorList>
    </citation>
    <scope>NUCLEOTIDE SEQUENCE [LARGE SCALE GENOMIC DNA]</scope>
    <source>
        <strain evidence="3">CSF55</strain>
        <strain evidence="3">CSF55</strain>
    </source>
</reference>
<feature type="signal peptide" evidence="2">
    <location>
        <begin position="1"/>
        <end position="19"/>
    </location>
</feature>
<organism evidence="3 5">
    <name type="scientific">Rozella allomycis (strain CSF55)</name>
    <dbReference type="NCBI Taxonomy" id="988480"/>
    <lineage>
        <taxon>Eukaryota</taxon>
        <taxon>Fungi</taxon>
        <taxon>Fungi incertae sedis</taxon>
        <taxon>Cryptomycota</taxon>
        <taxon>Cryptomycota incertae sedis</taxon>
        <taxon>Rozella</taxon>
    </lineage>
</organism>
<dbReference type="HOGENOM" id="CLU_1008856_0_0_1"/>
<proteinExistence type="predicted"/>
<dbReference type="EMBL" id="ML005125">
    <property type="protein sequence ID" value="RKP20013.1"/>
    <property type="molecule type" value="Genomic_DNA"/>
</dbReference>
<evidence type="ECO:0008006" key="7">
    <source>
        <dbReference type="Google" id="ProtNLM"/>
    </source>
</evidence>
<accession>A0A075AXG3</accession>
<dbReference type="AlphaFoldDB" id="A0A075AXG3"/>
<evidence type="ECO:0000313" key="6">
    <source>
        <dbReference type="Proteomes" id="UP000281549"/>
    </source>
</evidence>
<evidence type="ECO:0000313" key="5">
    <source>
        <dbReference type="Proteomes" id="UP000030755"/>
    </source>
</evidence>
<dbReference type="CDD" id="cd00882">
    <property type="entry name" value="Ras_like_GTPase"/>
    <property type="match status" value="1"/>
</dbReference>
<keyword evidence="5" id="KW-1185">Reference proteome</keyword>
<dbReference type="Proteomes" id="UP000030755">
    <property type="component" value="Unassembled WGS sequence"/>
</dbReference>
<reference evidence="4" key="3">
    <citation type="submission" date="2018-08" db="EMBL/GenBank/DDBJ databases">
        <title>Leveraging single-cell genomics to expand the Fungal Tree of Life.</title>
        <authorList>
            <consortium name="DOE Joint Genome Institute"/>
            <person name="Ahrendt S.R."/>
            <person name="Quandt C.A."/>
            <person name="Ciobanu D."/>
            <person name="Clum A."/>
            <person name="Salamov A."/>
            <person name="Andreopoulos B."/>
            <person name="Cheng J.-F."/>
            <person name="Woyke T."/>
            <person name="Pelin A."/>
            <person name="Henrissat B."/>
            <person name="Reynolds N."/>
            <person name="Benny G.L."/>
            <person name="Smith M.E."/>
            <person name="James T.Y."/>
            <person name="Grigoriev I.V."/>
        </authorList>
    </citation>
    <scope>NUCLEOTIDE SEQUENCE</scope>
    <source>
        <strain evidence="4">CSF55</strain>
    </source>
</reference>
<evidence type="ECO:0000256" key="1">
    <source>
        <dbReference type="SAM" id="Coils"/>
    </source>
</evidence>
<feature type="coiled-coil region" evidence="1">
    <location>
        <begin position="233"/>
        <end position="260"/>
    </location>
</feature>
<sequence>MKLFSAFTILSCLFCLFVASPISEVCNRRLNVLLLGHTGSGKSTIVNVLHGLCDLKLKDKREIAKKGNQMGYDTPGFEDNEAKNNQIASLISEKVLGILKDGFDAFFFLFPVNRTPDARLANQFNFITSLITKKGYKQGVIVFTFADTVEMTEDEEKLKIDELKNKMLKVAPQAEDLLNSVKYIFYRHTTAQDKDGNTIFFPETWKHFLTKAYSNVYKNCVNNNGNTFSTQAMIEAKRKYEENKKELDALQKEKDQLRLIFIVSFPLGDKWPQISR</sequence>
<dbReference type="Gene3D" id="3.40.50.300">
    <property type="entry name" value="P-loop containing nucleotide triphosphate hydrolases"/>
    <property type="match status" value="1"/>
</dbReference>
<feature type="chain" id="PRO_5040560264" description="AIG1-type G domain-containing protein" evidence="2">
    <location>
        <begin position="20"/>
        <end position="276"/>
    </location>
</feature>
<keyword evidence="2" id="KW-0732">Signal</keyword>
<protein>
    <recommendedName>
        <fullName evidence="7">AIG1-type G domain-containing protein</fullName>
    </recommendedName>
</protein>
<evidence type="ECO:0000256" key="2">
    <source>
        <dbReference type="SAM" id="SignalP"/>
    </source>
</evidence>
<evidence type="ECO:0000313" key="3">
    <source>
        <dbReference type="EMBL" id="EPZ35000.1"/>
    </source>
</evidence>
<evidence type="ECO:0000313" key="4">
    <source>
        <dbReference type="EMBL" id="RKP20013.1"/>
    </source>
</evidence>
<reference evidence="6" key="2">
    <citation type="journal article" date="2018" name="Nat. Microbiol.">
        <title>Leveraging single-cell genomics to expand the fungal tree of life.</title>
        <authorList>
            <person name="Ahrendt S.R."/>
            <person name="Quandt C.A."/>
            <person name="Ciobanu D."/>
            <person name="Clum A."/>
            <person name="Salamov A."/>
            <person name="Andreopoulos B."/>
            <person name="Cheng J.F."/>
            <person name="Woyke T."/>
            <person name="Pelin A."/>
            <person name="Henrissat B."/>
            <person name="Reynolds N.K."/>
            <person name="Benny G.L."/>
            <person name="Smith M.E."/>
            <person name="James T.Y."/>
            <person name="Grigoriev I.V."/>
        </authorList>
    </citation>
    <scope>NUCLEOTIDE SEQUENCE [LARGE SCALE GENOMIC DNA]</scope>
    <source>
        <strain evidence="6">CSF55</strain>
    </source>
</reference>
<dbReference type="InterPro" id="IPR027417">
    <property type="entry name" value="P-loop_NTPase"/>
</dbReference>
<dbReference type="Proteomes" id="UP000281549">
    <property type="component" value="Unassembled WGS sequence"/>
</dbReference>
<name>A0A075AXG3_ROZAC</name>
<dbReference type="SUPFAM" id="SSF52540">
    <property type="entry name" value="P-loop containing nucleoside triphosphate hydrolases"/>
    <property type="match status" value="1"/>
</dbReference>